<dbReference type="EMBL" id="KN837253">
    <property type="protein sequence ID" value="KIJ30827.1"/>
    <property type="molecule type" value="Genomic_DNA"/>
</dbReference>
<feature type="transmembrane region" description="Helical" evidence="1">
    <location>
        <begin position="13"/>
        <end position="39"/>
    </location>
</feature>
<protein>
    <submittedName>
        <fullName evidence="2">Uncharacterized protein</fullName>
    </submittedName>
</protein>
<keyword evidence="1" id="KW-0472">Membrane</keyword>
<name>A0A0C9UPG1_SPHS4</name>
<reference evidence="2 3" key="1">
    <citation type="submission" date="2014-06" db="EMBL/GenBank/DDBJ databases">
        <title>Evolutionary Origins and Diversification of the Mycorrhizal Mutualists.</title>
        <authorList>
            <consortium name="DOE Joint Genome Institute"/>
            <consortium name="Mycorrhizal Genomics Consortium"/>
            <person name="Kohler A."/>
            <person name="Kuo A."/>
            <person name="Nagy L.G."/>
            <person name="Floudas D."/>
            <person name="Copeland A."/>
            <person name="Barry K.W."/>
            <person name="Cichocki N."/>
            <person name="Veneault-Fourrey C."/>
            <person name="LaButti K."/>
            <person name="Lindquist E.A."/>
            <person name="Lipzen A."/>
            <person name="Lundell T."/>
            <person name="Morin E."/>
            <person name="Murat C."/>
            <person name="Riley R."/>
            <person name="Ohm R."/>
            <person name="Sun H."/>
            <person name="Tunlid A."/>
            <person name="Henrissat B."/>
            <person name="Grigoriev I.V."/>
            <person name="Hibbett D.S."/>
            <person name="Martin F."/>
        </authorList>
    </citation>
    <scope>NUCLEOTIDE SEQUENCE [LARGE SCALE GENOMIC DNA]</scope>
    <source>
        <strain evidence="2 3">SS14</strain>
    </source>
</reference>
<evidence type="ECO:0000313" key="2">
    <source>
        <dbReference type="EMBL" id="KIJ30827.1"/>
    </source>
</evidence>
<dbReference type="HOGENOM" id="CLU_2251764_0_0_1"/>
<dbReference type="AlphaFoldDB" id="A0A0C9UPG1"/>
<organism evidence="2 3">
    <name type="scientific">Sphaerobolus stellatus (strain SS14)</name>
    <dbReference type="NCBI Taxonomy" id="990650"/>
    <lineage>
        <taxon>Eukaryota</taxon>
        <taxon>Fungi</taxon>
        <taxon>Dikarya</taxon>
        <taxon>Basidiomycota</taxon>
        <taxon>Agaricomycotina</taxon>
        <taxon>Agaricomycetes</taxon>
        <taxon>Phallomycetidae</taxon>
        <taxon>Geastrales</taxon>
        <taxon>Sphaerobolaceae</taxon>
        <taxon>Sphaerobolus</taxon>
    </lineage>
</organism>
<keyword evidence="3" id="KW-1185">Reference proteome</keyword>
<sequence length="104" mass="11873">MPSLHLTSITNSIHGYCLNLGACVLVWILIAAQVKYIYWENARRDRGERDYRISHGELPVFEAFVYTFHTRTSNTTSSLVPNHLSKYVEKIVIALFIVAFSSLP</sequence>
<keyword evidence="1" id="KW-0812">Transmembrane</keyword>
<accession>A0A0C9UPG1</accession>
<proteinExistence type="predicted"/>
<evidence type="ECO:0000256" key="1">
    <source>
        <dbReference type="SAM" id="Phobius"/>
    </source>
</evidence>
<keyword evidence="1" id="KW-1133">Transmembrane helix</keyword>
<gene>
    <name evidence="2" type="ORF">M422DRAFT_36392</name>
</gene>
<evidence type="ECO:0000313" key="3">
    <source>
        <dbReference type="Proteomes" id="UP000054279"/>
    </source>
</evidence>
<dbReference type="Proteomes" id="UP000054279">
    <property type="component" value="Unassembled WGS sequence"/>
</dbReference>